<dbReference type="Gene3D" id="2.30.42.10">
    <property type="match status" value="1"/>
</dbReference>
<evidence type="ECO:0000313" key="6">
    <source>
        <dbReference type="Proteomes" id="UP000429607"/>
    </source>
</evidence>
<organism evidence="4 6">
    <name type="scientific">Phytophthora rubi</name>
    <dbReference type="NCBI Taxonomy" id="129364"/>
    <lineage>
        <taxon>Eukaryota</taxon>
        <taxon>Sar</taxon>
        <taxon>Stramenopiles</taxon>
        <taxon>Oomycota</taxon>
        <taxon>Peronosporomycetes</taxon>
        <taxon>Peronosporales</taxon>
        <taxon>Peronosporaceae</taxon>
        <taxon>Phytophthora</taxon>
    </lineage>
</organism>
<dbReference type="PROSITE" id="PS50106">
    <property type="entry name" value="PDZ"/>
    <property type="match status" value="1"/>
</dbReference>
<dbReference type="InterPro" id="IPR036034">
    <property type="entry name" value="PDZ_sf"/>
</dbReference>
<name>A0A6A3K431_9STRA</name>
<proteinExistence type="predicted"/>
<dbReference type="Proteomes" id="UP000434957">
    <property type="component" value="Unassembled WGS sequence"/>
</dbReference>
<dbReference type="SUPFAM" id="SSF50156">
    <property type="entry name" value="PDZ domain-like"/>
    <property type="match status" value="1"/>
</dbReference>
<sequence length="570" mass="61564">MAHIPTRVNASGPPAASSGSPALSSDTVVFSHTKAPSRQSGVVAGTASPAGYSSRQPQATLVKGEVTPMQPQLKKFRVEAPRGNGVRRMKVRVTKFGDKLGFGVRHDRYKRLQVSTLQGGDASLQVGDTLLSVNGVDLTGQEFLAVIQHLKATRPGILEFEIERTSTGDATSQQHNGHQTALVGGQTSARSPHGANSAATSAAVSTSAGAAGASQAAPVNPWGAALLTSVPAASTGGSMPSSPACWPQKAQPGRIIAGYPPTTSVPQTGVPPPSIPVTTGGSMNGGQQPRKRARPAQRAVTMLDDNGQPVNVTALMADLKKEREEKAALEEKNTGLRKRLQRMLIENDEVRVCAKNEVAAAQEKTKREVTEAQNQLAAARAQLRLQDRAPDVGRIDSLVNELTASKAQIERLMKAEAERTEMLTARYRGECRIAAVDAQRVLDSVVAMFRTNLRQIGRIARDNTKKYDLEVECDGVRRLAFMKLFSMAHDFTFYASAAFHSQEPVRHKLEEEQIIDLFGHALCHEERAGLFYVAIAPMLIVFDPSAETLVLKCQWAEQNTLRELARNFRF</sequence>
<feature type="region of interest" description="Disordered" evidence="2">
    <location>
        <begin position="165"/>
        <end position="201"/>
    </location>
</feature>
<dbReference type="EMBL" id="QXFV01001599">
    <property type="protein sequence ID" value="KAE9002256.1"/>
    <property type="molecule type" value="Genomic_DNA"/>
</dbReference>
<feature type="domain" description="PDZ" evidence="3">
    <location>
        <begin position="88"/>
        <end position="153"/>
    </location>
</feature>
<dbReference type="Proteomes" id="UP000429607">
    <property type="component" value="Unassembled WGS sequence"/>
</dbReference>
<dbReference type="AlphaFoldDB" id="A0A6A3K431"/>
<gene>
    <name evidence="4" type="ORF">PR001_g18306</name>
    <name evidence="5" type="ORF">PR003_g15225</name>
</gene>
<evidence type="ECO:0000313" key="7">
    <source>
        <dbReference type="Proteomes" id="UP000434957"/>
    </source>
</evidence>
<feature type="coiled-coil region" evidence="1">
    <location>
        <begin position="312"/>
        <end position="419"/>
    </location>
</feature>
<feature type="region of interest" description="Disordered" evidence="2">
    <location>
        <begin position="1"/>
        <end position="59"/>
    </location>
</feature>
<keyword evidence="1" id="KW-0175">Coiled coil</keyword>
<evidence type="ECO:0000313" key="4">
    <source>
        <dbReference type="EMBL" id="KAE9002256.1"/>
    </source>
</evidence>
<evidence type="ECO:0000313" key="5">
    <source>
        <dbReference type="EMBL" id="KAE9330866.1"/>
    </source>
</evidence>
<reference evidence="4 6" key="1">
    <citation type="submission" date="2018-09" db="EMBL/GenBank/DDBJ databases">
        <title>Genomic investigation of the strawberry pathogen Phytophthora fragariae indicates pathogenicity is determined by transcriptional variation in three key races.</title>
        <authorList>
            <person name="Adams T.M."/>
            <person name="Armitage A.D."/>
            <person name="Sobczyk M.K."/>
            <person name="Bates H.J."/>
            <person name="Dunwell J.M."/>
            <person name="Nellist C.F."/>
            <person name="Harrison R.J."/>
        </authorList>
    </citation>
    <scope>NUCLEOTIDE SEQUENCE [LARGE SCALE GENOMIC DNA]</scope>
    <source>
        <strain evidence="4 6">SCRP249</strain>
        <strain evidence="5 7">SCRP333</strain>
    </source>
</reference>
<dbReference type="InterPro" id="IPR001478">
    <property type="entry name" value="PDZ"/>
</dbReference>
<dbReference type="EMBL" id="QXFT01001043">
    <property type="protein sequence ID" value="KAE9330866.1"/>
    <property type="molecule type" value="Genomic_DNA"/>
</dbReference>
<protein>
    <recommendedName>
        <fullName evidence="3">PDZ domain-containing protein</fullName>
    </recommendedName>
</protein>
<evidence type="ECO:0000256" key="2">
    <source>
        <dbReference type="SAM" id="MobiDB-lite"/>
    </source>
</evidence>
<feature type="compositionally biased region" description="Polar residues" evidence="2">
    <location>
        <begin position="167"/>
        <end position="190"/>
    </location>
</feature>
<feature type="compositionally biased region" description="Low complexity" evidence="2">
    <location>
        <begin position="10"/>
        <end position="25"/>
    </location>
</feature>
<comment type="caution">
    <text evidence="4">The sequence shown here is derived from an EMBL/GenBank/DDBJ whole genome shotgun (WGS) entry which is preliminary data.</text>
</comment>
<accession>A0A6A3K431</accession>
<evidence type="ECO:0000256" key="1">
    <source>
        <dbReference type="SAM" id="Coils"/>
    </source>
</evidence>
<keyword evidence="7" id="KW-1185">Reference proteome</keyword>
<evidence type="ECO:0000259" key="3">
    <source>
        <dbReference type="PROSITE" id="PS50106"/>
    </source>
</evidence>
<feature type="compositionally biased region" description="Polar residues" evidence="2">
    <location>
        <begin position="26"/>
        <end position="40"/>
    </location>
</feature>
<dbReference type="SMART" id="SM00228">
    <property type="entry name" value="PDZ"/>
    <property type="match status" value="1"/>
</dbReference>